<sequence length="440" mass="47620">MGYNTRRKSLSLPMLGIQLPNSSRSSSHRSPPSTAPAAEQPPQKKQKRSHASSTSPAPLSPPATAAPKFREERPKSSGRPVEHTPPPSPGAEGVSKIDTEGINDDIVVAVIKQLEETGNRPHLLKELAAVLAPQLPIVERYVSGPNFGSKNKVSNELSSSANPSAIISSRLTAYIRRPWTALSPCPVGRELVGTHPKRIYFFLTTTPHQPIPEPNEASASANIPSRIISPSLSSAADDSEEEDRDRRARCAMSPSPEIDLSSPELDNESDTTTFSGRSSLMRDMPPTNNMAHNRRAASPPLERDEREFTATASSLQQRNRSQQSDKSNASDATSSSSNIEDESVRLANEAETEENAALRNSEAAALLFGQSVESDASTAASAMDFGVSSPVLKPVDHEPNSKADAMEDVRVVSDDNWGWSEWKNPESIELDELDDLLGDY</sequence>
<proteinExistence type="predicted"/>
<accession>A0ACB5SFF2</accession>
<evidence type="ECO:0000313" key="1">
    <source>
        <dbReference type="EMBL" id="GME36942.1"/>
    </source>
</evidence>
<comment type="caution">
    <text evidence="1">The sequence shown here is derived from an EMBL/GenBank/DDBJ whole genome shotgun (WGS) entry which is preliminary data.</text>
</comment>
<gene>
    <name evidence="1" type="primary">g7781</name>
    <name evidence="1" type="ORF">NpPPO83_00007781</name>
</gene>
<dbReference type="Proteomes" id="UP001165186">
    <property type="component" value="Unassembled WGS sequence"/>
</dbReference>
<protein>
    <submittedName>
        <fullName evidence="1">Uncharacterized protein LTHEOB_5446</fullName>
    </submittedName>
</protein>
<organism evidence="1 2">
    <name type="scientific">Neofusicoccum parvum</name>
    <dbReference type="NCBI Taxonomy" id="310453"/>
    <lineage>
        <taxon>Eukaryota</taxon>
        <taxon>Fungi</taxon>
        <taxon>Dikarya</taxon>
        <taxon>Ascomycota</taxon>
        <taxon>Pezizomycotina</taxon>
        <taxon>Dothideomycetes</taxon>
        <taxon>Dothideomycetes incertae sedis</taxon>
        <taxon>Botryosphaeriales</taxon>
        <taxon>Botryosphaeriaceae</taxon>
        <taxon>Neofusicoccum</taxon>
    </lineage>
</organism>
<dbReference type="EMBL" id="BSXG01000077">
    <property type="protein sequence ID" value="GME36942.1"/>
    <property type="molecule type" value="Genomic_DNA"/>
</dbReference>
<name>A0ACB5SFF2_9PEZI</name>
<evidence type="ECO:0000313" key="2">
    <source>
        <dbReference type="Proteomes" id="UP001165186"/>
    </source>
</evidence>
<reference evidence="1" key="1">
    <citation type="submission" date="2024-09" db="EMBL/GenBank/DDBJ databases">
        <title>Draft Genome Sequences of Neofusicoccum parvum.</title>
        <authorList>
            <person name="Ashida A."/>
            <person name="Camagna M."/>
            <person name="Tanaka A."/>
            <person name="Takemoto D."/>
        </authorList>
    </citation>
    <scope>NUCLEOTIDE SEQUENCE</scope>
    <source>
        <strain evidence="1">PPO83</strain>
    </source>
</reference>
<keyword evidence="2" id="KW-1185">Reference proteome</keyword>